<name>A0ABD3PV54_9STRA</name>
<sequence length="138" mass="15365">MVKMTAGQLISLSHPTVTVLNEVTFRLTKGEFLGIRLAAVVAASRASLSLLMRFYGPFSRGTISLDGLISRTYPEWLRSQSGNCSTRANTLMPVELRMLHTANLMQHGGNWLSTMQLFGITLKYIAQAMKQSLEKKRC</sequence>
<evidence type="ECO:0000313" key="1">
    <source>
        <dbReference type="EMBL" id="KAL3792023.1"/>
    </source>
</evidence>
<protein>
    <submittedName>
        <fullName evidence="1">Uncharacterized protein</fullName>
    </submittedName>
</protein>
<evidence type="ECO:0000313" key="2">
    <source>
        <dbReference type="Proteomes" id="UP001530400"/>
    </source>
</evidence>
<keyword evidence="2" id="KW-1185">Reference proteome</keyword>
<dbReference type="EMBL" id="JALLPJ020000439">
    <property type="protein sequence ID" value="KAL3792023.1"/>
    <property type="molecule type" value="Genomic_DNA"/>
</dbReference>
<organism evidence="1 2">
    <name type="scientific">Cyclotella atomus</name>
    <dbReference type="NCBI Taxonomy" id="382360"/>
    <lineage>
        <taxon>Eukaryota</taxon>
        <taxon>Sar</taxon>
        <taxon>Stramenopiles</taxon>
        <taxon>Ochrophyta</taxon>
        <taxon>Bacillariophyta</taxon>
        <taxon>Coscinodiscophyceae</taxon>
        <taxon>Thalassiosirophycidae</taxon>
        <taxon>Stephanodiscales</taxon>
        <taxon>Stephanodiscaceae</taxon>
        <taxon>Cyclotella</taxon>
    </lineage>
</organism>
<reference evidence="1 2" key="1">
    <citation type="submission" date="2024-10" db="EMBL/GenBank/DDBJ databases">
        <title>Updated reference genomes for cyclostephanoid diatoms.</title>
        <authorList>
            <person name="Roberts W.R."/>
            <person name="Alverson A.J."/>
        </authorList>
    </citation>
    <scope>NUCLEOTIDE SEQUENCE [LARGE SCALE GENOMIC DNA]</scope>
    <source>
        <strain evidence="1 2">AJA010-31</strain>
    </source>
</reference>
<dbReference type="AlphaFoldDB" id="A0ABD3PV54"/>
<accession>A0ABD3PV54</accession>
<proteinExistence type="predicted"/>
<dbReference type="Proteomes" id="UP001530400">
    <property type="component" value="Unassembled WGS sequence"/>
</dbReference>
<gene>
    <name evidence="1" type="ORF">ACHAWO_003979</name>
</gene>
<comment type="caution">
    <text evidence="1">The sequence shown here is derived from an EMBL/GenBank/DDBJ whole genome shotgun (WGS) entry which is preliminary data.</text>
</comment>